<evidence type="ECO:0000256" key="3">
    <source>
        <dbReference type="ARBA" id="ARBA00038054"/>
    </source>
</evidence>
<accession>A0A5M9WZX3</accession>
<dbReference type="Proteomes" id="UP000323664">
    <property type="component" value="Unassembled WGS sequence"/>
</dbReference>
<dbReference type="GO" id="GO:0016646">
    <property type="term" value="F:oxidoreductase activity, acting on the CH-NH group of donors, NAD or NADP as acceptor"/>
    <property type="evidence" value="ECO:0007669"/>
    <property type="project" value="UniProtKB-ARBA"/>
</dbReference>
<evidence type="ECO:0000259" key="4">
    <source>
        <dbReference type="SMART" id="SM00903"/>
    </source>
</evidence>
<organism evidence="5 6">
    <name type="scientific">Paenibacillus amylolyticus</name>
    <dbReference type="NCBI Taxonomy" id="1451"/>
    <lineage>
        <taxon>Bacteria</taxon>
        <taxon>Bacillati</taxon>
        <taxon>Bacillota</taxon>
        <taxon>Bacilli</taxon>
        <taxon>Bacillales</taxon>
        <taxon>Paenibacillaceae</taxon>
        <taxon>Paenibacillus</taxon>
    </lineage>
</organism>
<dbReference type="Pfam" id="PF01613">
    <property type="entry name" value="Flavin_Reduct"/>
    <property type="match status" value="1"/>
</dbReference>
<dbReference type="SMART" id="SM00903">
    <property type="entry name" value="Flavin_Reduct"/>
    <property type="match status" value="1"/>
</dbReference>
<dbReference type="AlphaFoldDB" id="A0A5M9WZX3"/>
<protein>
    <submittedName>
        <fullName evidence="5">Flavin reductase</fullName>
    </submittedName>
</protein>
<comment type="caution">
    <text evidence="5">The sequence shown here is derived from an EMBL/GenBank/DDBJ whole genome shotgun (WGS) entry which is preliminary data.</text>
</comment>
<evidence type="ECO:0000313" key="6">
    <source>
        <dbReference type="Proteomes" id="UP000323664"/>
    </source>
</evidence>
<dbReference type="PANTHER" id="PTHR43567:SF1">
    <property type="entry name" value="FLAVOREDOXIN"/>
    <property type="match status" value="1"/>
</dbReference>
<dbReference type="SUPFAM" id="SSF50475">
    <property type="entry name" value="FMN-binding split barrel"/>
    <property type="match status" value="1"/>
</dbReference>
<dbReference type="EMBL" id="RIAS01000020">
    <property type="protein sequence ID" value="KAA8787230.1"/>
    <property type="molecule type" value="Genomic_DNA"/>
</dbReference>
<sequence>MRQPIQDESWYSYPGMVAIVTARHEGRQNIMASGWHTYIGSSPGIYGISLRKETYTYTLIKQSGAFGVHFLPAHCSEIIQAVGTYSGRDLDKFKEFNIEYEEGLQVDIPVLTDAYFAYECRTLSITSFGDHEWIAGEIVQRYRDEQCFLENGLPDFSMLEIPLYAGQSTYKILNHESPEKNHPLYLNRSK</sequence>
<comment type="cofactor">
    <cofactor evidence="1">
        <name>FMN</name>
        <dbReference type="ChEBI" id="CHEBI:58210"/>
    </cofactor>
</comment>
<reference evidence="5 6" key="1">
    <citation type="journal article" date="2019" name="J. Ind. Microbiol. Biotechnol.">
        <title>Paenibacillus amylolyticus 27C64 has a diverse set of carbohydrate-active enzymes and complete pectin deconstruction system.</title>
        <authorList>
            <person name="Keggi C."/>
            <person name="Doran-Peterson J."/>
        </authorList>
    </citation>
    <scope>NUCLEOTIDE SEQUENCE [LARGE SCALE GENOMIC DNA]</scope>
    <source>
        <strain evidence="5 6">27C64</strain>
    </source>
</reference>
<dbReference type="RefSeq" id="WP_123066908.1">
    <property type="nucleotide sequence ID" value="NZ_RIAS01000020.1"/>
</dbReference>
<name>A0A5M9WZX3_PAEAM</name>
<gene>
    <name evidence="5" type="ORF">EC604_25695</name>
</gene>
<evidence type="ECO:0000313" key="5">
    <source>
        <dbReference type="EMBL" id="KAA8787230.1"/>
    </source>
</evidence>
<dbReference type="Gene3D" id="2.30.110.10">
    <property type="entry name" value="Electron Transport, Fmn-binding Protein, Chain A"/>
    <property type="match status" value="1"/>
</dbReference>
<dbReference type="InterPro" id="IPR052174">
    <property type="entry name" value="Flavoredoxin"/>
</dbReference>
<comment type="similarity">
    <text evidence="3">Belongs to the flavoredoxin family.</text>
</comment>
<proteinExistence type="inferred from homology"/>
<feature type="domain" description="Flavin reductase like" evidence="4">
    <location>
        <begin position="10"/>
        <end position="150"/>
    </location>
</feature>
<dbReference type="OrthoDB" id="9794638at2"/>
<evidence type="ECO:0000256" key="2">
    <source>
        <dbReference type="ARBA" id="ARBA00022630"/>
    </source>
</evidence>
<dbReference type="InterPro" id="IPR002563">
    <property type="entry name" value="Flavin_Rdtase-like_dom"/>
</dbReference>
<evidence type="ECO:0000256" key="1">
    <source>
        <dbReference type="ARBA" id="ARBA00001917"/>
    </source>
</evidence>
<dbReference type="InterPro" id="IPR012349">
    <property type="entry name" value="Split_barrel_FMN-bd"/>
</dbReference>
<dbReference type="GO" id="GO:0010181">
    <property type="term" value="F:FMN binding"/>
    <property type="evidence" value="ECO:0007669"/>
    <property type="project" value="InterPro"/>
</dbReference>
<dbReference type="PANTHER" id="PTHR43567">
    <property type="entry name" value="FLAVOREDOXIN-RELATED-RELATED"/>
    <property type="match status" value="1"/>
</dbReference>
<keyword evidence="2" id="KW-0285">Flavoprotein</keyword>